<evidence type="ECO:0000259" key="1">
    <source>
        <dbReference type="Pfam" id="PF12728"/>
    </source>
</evidence>
<accession>A0A4V2FZ43</accession>
<dbReference type="EMBL" id="SHKR01000011">
    <property type="protein sequence ID" value="RZU20056.1"/>
    <property type="molecule type" value="Genomic_DNA"/>
</dbReference>
<reference evidence="2 3" key="1">
    <citation type="journal article" date="2015" name="Stand. Genomic Sci.">
        <title>Genomic Encyclopedia of Bacterial and Archaeal Type Strains, Phase III: the genomes of soil and plant-associated and newly described type strains.</title>
        <authorList>
            <person name="Whitman W.B."/>
            <person name="Woyke T."/>
            <person name="Klenk H.P."/>
            <person name="Zhou Y."/>
            <person name="Lilburn T.G."/>
            <person name="Beck B.J."/>
            <person name="De Vos P."/>
            <person name="Vandamme P."/>
            <person name="Eisen J.A."/>
            <person name="Garrity G."/>
            <person name="Hugenholtz P."/>
            <person name="Kyrpides N.C."/>
        </authorList>
    </citation>
    <scope>NUCLEOTIDE SEQUENCE [LARGE SCALE GENOMIC DNA]</scope>
    <source>
        <strain evidence="2 3">VKM Ac-2540</strain>
    </source>
</reference>
<gene>
    <name evidence="2" type="ORF">EV645_2277</name>
</gene>
<comment type="caution">
    <text evidence="2">The sequence shown here is derived from an EMBL/GenBank/DDBJ whole genome shotgun (WGS) entry which is preliminary data.</text>
</comment>
<dbReference type="Proteomes" id="UP000292027">
    <property type="component" value="Unassembled WGS sequence"/>
</dbReference>
<dbReference type="InterPro" id="IPR010093">
    <property type="entry name" value="SinI_DNA-bd"/>
</dbReference>
<dbReference type="Pfam" id="PF12728">
    <property type="entry name" value="HTH_17"/>
    <property type="match status" value="1"/>
</dbReference>
<organism evidence="2 3">
    <name type="scientific">Kribbella rubisoli</name>
    <dbReference type="NCBI Taxonomy" id="3075929"/>
    <lineage>
        <taxon>Bacteria</taxon>
        <taxon>Bacillati</taxon>
        <taxon>Actinomycetota</taxon>
        <taxon>Actinomycetes</taxon>
        <taxon>Propionibacteriales</taxon>
        <taxon>Kribbellaceae</taxon>
        <taxon>Kribbella</taxon>
    </lineage>
</organism>
<dbReference type="RefSeq" id="WP_198681543.1">
    <property type="nucleotide sequence ID" value="NZ_SHKR01000011.1"/>
</dbReference>
<dbReference type="GO" id="GO:0003677">
    <property type="term" value="F:DNA binding"/>
    <property type="evidence" value="ECO:0007669"/>
    <property type="project" value="InterPro"/>
</dbReference>
<proteinExistence type="predicted"/>
<keyword evidence="3" id="KW-1185">Reference proteome</keyword>
<protein>
    <submittedName>
        <fullName evidence="2">Excisionase family DNA binding protein</fullName>
    </submittedName>
</protein>
<evidence type="ECO:0000313" key="2">
    <source>
        <dbReference type="EMBL" id="RZU20056.1"/>
    </source>
</evidence>
<sequence>MNDGKLLYRVAEVAPMLSLSRAKVFQLIKSGALISVKVDGSRLIKADDLRAYVSALGEAA</sequence>
<dbReference type="NCBIfam" id="TIGR01764">
    <property type="entry name" value="excise"/>
    <property type="match status" value="1"/>
</dbReference>
<dbReference type="AlphaFoldDB" id="A0A4V2FZ43"/>
<dbReference type="InterPro" id="IPR041657">
    <property type="entry name" value="HTH_17"/>
</dbReference>
<feature type="domain" description="Helix-turn-helix" evidence="1">
    <location>
        <begin position="7"/>
        <end position="54"/>
    </location>
</feature>
<evidence type="ECO:0000313" key="3">
    <source>
        <dbReference type="Proteomes" id="UP000292027"/>
    </source>
</evidence>
<name>A0A4V2FZ43_9ACTN</name>